<gene>
    <name evidence="2" type="ORF">G6N73_25505</name>
</gene>
<dbReference type="AlphaFoldDB" id="A0A6G4WIM0"/>
<organism evidence="2 3">
    <name type="scientific">Allomesorhizobium camelthorni</name>
    <dbReference type="NCBI Taxonomy" id="475069"/>
    <lineage>
        <taxon>Bacteria</taxon>
        <taxon>Pseudomonadati</taxon>
        <taxon>Pseudomonadota</taxon>
        <taxon>Alphaproteobacteria</taxon>
        <taxon>Hyphomicrobiales</taxon>
        <taxon>Phyllobacteriaceae</taxon>
        <taxon>Allomesorhizobium</taxon>
    </lineage>
</organism>
<comment type="caution">
    <text evidence="2">The sequence shown here is derived from an EMBL/GenBank/DDBJ whole genome shotgun (WGS) entry which is preliminary data.</text>
</comment>
<proteinExistence type="predicted"/>
<feature type="region of interest" description="Disordered" evidence="1">
    <location>
        <begin position="68"/>
        <end position="96"/>
    </location>
</feature>
<protein>
    <submittedName>
        <fullName evidence="2">Uncharacterized protein</fullName>
    </submittedName>
</protein>
<dbReference type="RefSeq" id="WP_165032764.1">
    <property type="nucleotide sequence ID" value="NZ_JAAKZF010000052.1"/>
</dbReference>
<name>A0A6G4WIM0_9HYPH</name>
<evidence type="ECO:0000256" key="1">
    <source>
        <dbReference type="SAM" id="MobiDB-lite"/>
    </source>
</evidence>
<keyword evidence="3" id="KW-1185">Reference proteome</keyword>
<evidence type="ECO:0000313" key="3">
    <source>
        <dbReference type="Proteomes" id="UP001642900"/>
    </source>
</evidence>
<sequence length="238" mass="25827">MDWNAAIEKNREALKRILSALVAMAGLADGRGGTLPRHLHRAVLRLLRPAEAATRRLVIAAARGVVVAPPRPRKPEPGPPVLGKPAGGAVPPDARTAMRPMTLPLLDPLRLPSRRRPVAGGVPRISVPGFSAPFSLPPPPSPDDPVNAARLGLRLAALASALDDLPAHARRFARWRADAAGAQNREARNLPHGRPRRLWPLRPGRPPGWRRRPEHEVDEVLNNAHGLAFWALERPDTS</sequence>
<evidence type="ECO:0000313" key="2">
    <source>
        <dbReference type="EMBL" id="NGO54449.1"/>
    </source>
</evidence>
<reference evidence="2 3" key="1">
    <citation type="submission" date="2020-02" db="EMBL/GenBank/DDBJ databases">
        <title>Genome sequence of strain CCNWXJ40-4.</title>
        <authorList>
            <person name="Gao J."/>
            <person name="Sun J."/>
        </authorList>
    </citation>
    <scope>NUCLEOTIDE SEQUENCE [LARGE SCALE GENOMIC DNA]</scope>
    <source>
        <strain evidence="2 3">CCNWXJ 40-4</strain>
    </source>
</reference>
<accession>A0A6G4WIM0</accession>
<dbReference type="Proteomes" id="UP001642900">
    <property type="component" value="Unassembled WGS sequence"/>
</dbReference>
<dbReference type="EMBL" id="JAAKZF010000052">
    <property type="protein sequence ID" value="NGO54449.1"/>
    <property type="molecule type" value="Genomic_DNA"/>
</dbReference>